<evidence type="ECO:0000256" key="4">
    <source>
        <dbReference type="ARBA" id="ARBA00023136"/>
    </source>
</evidence>
<feature type="compositionally biased region" description="Acidic residues" evidence="5">
    <location>
        <begin position="1"/>
        <end position="12"/>
    </location>
</feature>
<dbReference type="AlphaFoldDB" id="A0A0W8IB91"/>
<feature type="transmembrane region" description="Helical" evidence="6">
    <location>
        <begin position="206"/>
        <end position="224"/>
    </location>
</feature>
<protein>
    <submittedName>
        <fullName evidence="7">Formate transporter</fullName>
    </submittedName>
</protein>
<feature type="transmembrane region" description="Helical" evidence="6">
    <location>
        <begin position="61"/>
        <end position="83"/>
    </location>
</feature>
<name>A0A0W8IB91_9MICO</name>
<sequence length="294" mass="31943">MSSQDGDLDQSTEPEAGGQGDQYETVEVGGVERRLEEELHEEFNATVSEGEERLKRTHRGLVVTGLFGGIDVGLGIMAMLAVMHATGSTLLSGLAFGIGLLALRLAHSELFTEDFMLPVNAVLAGHGTFAQLFRLWSVTLVTNLAGGWMFMWLVVYAFPQFHEDLTSSAVDYVTAGFTMETIALALLAGSTITLMTRMNQGTSSDVMTAVISLIGGLLVVGLEMHHGALSSVLIFGAMQAGAEISIGQWLGWFWWVTLLNMVGGLVIMTAPRIVRTWELVREERARRLSEGHLR</sequence>
<dbReference type="STRING" id="767452.AVL62_15510"/>
<dbReference type="OrthoDB" id="3374311at2"/>
<keyword evidence="3 6" id="KW-1133">Transmembrane helix</keyword>
<comment type="subcellular location">
    <subcellularLocation>
        <location evidence="1">Membrane</location>
        <topology evidence="1">Multi-pass membrane protein</topology>
    </subcellularLocation>
</comment>
<feature type="region of interest" description="Disordered" evidence="5">
    <location>
        <begin position="1"/>
        <end position="25"/>
    </location>
</feature>
<feature type="transmembrane region" description="Helical" evidence="6">
    <location>
        <begin position="135"/>
        <end position="158"/>
    </location>
</feature>
<evidence type="ECO:0000256" key="1">
    <source>
        <dbReference type="ARBA" id="ARBA00004141"/>
    </source>
</evidence>
<dbReference type="GO" id="GO:0015499">
    <property type="term" value="F:formate transmembrane transporter activity"/>
    <property type="evidence" value="ECO:0007669"/>
    <property type="project" value="TreeGrafter"/>
</dbReference>
<dbReference type="PANTHER" id="PTHR30520:SF2">
    <property type="entry name" value="INNER MEMBRANE PROTEIN YFDC"/>
    <property type="match status" value="1"/>
</dbReference>
<evidence type="ECO:0000256" key="6">
    <source>
        <dbReference type="SAM" id="Phobius"/>
    </source>
</evidence>
<dbReference type="RefSeq" id="WP_058890349.1">
    <property type="nucleotide sequence ID" value="NZ_LQBL01000007.1"/>
</dbReference>
<dbReference type="Gene3D" id="1.20.1080.10">
    <property type="entry name" value="Glycerol uptake facilitator protein"/>
    <property type="match status" value="1"/>
</dbReference>
<accession>A0A0W8IB91</accession>
<evidence type="ECO:0000313" key="7">
    <source>
        <dbReference type="EMBL" id="KUG57227.1"/>
    </source>
</evidence>
<evidence type="ECO:0000256" key="3">
    <source>
        <dbReference type="ARBA" id="ARBA00022989"/>
    </source>
</evidence>
<gene>
    <name evidence="7" type="ORF">AVL62_15510</name>
</gene>
<dbReference type="InterPro" id="IPR023271">
    <property type="entry name" value="Aquaporin-like"/>
</dbReference>
<keyword evidence="4 6" id="KW-0472">Membrane</keyword>
<dbReference type="PANTHER" id="PTHR30520">
    <property type="entry name" value="FORMATE TRANSPORTER-RELATED"/>
    <property type="match status" value="1"/>
</dbReference>
<dbReference type="InterPro" id="IPR000292">
    <property type="entry name" value="For/NO2_transpt"/>
</dbReference>
<evidence type="ECO:0000256" key="2">
    <source>
        <dbReference type="ARBA" id="ARBA00022692"/>
    </source>
</evidence>
<feature type="transmembrane region" description="Helical" evidence="6">
    <location>
        <begin position="252"/>
        <end position="274"/>
    </location>
</feature>
<reference evidence="7 8" key="1">
    <citation type="submission" date="2015-12" db="EMBL/GenBank/DDBJ databases">
        <title>Serinicoccus chungangenesis strain CD08_5 genome sequencing and assembly.</title>
        <authorList>
            <person name="Chander A.M."/>
            <person name="Kaur G."/>
            <person name="Nair G.R."/>
            <person name="Dhawan D.K."/>
            <person name="Kochhar R.K."/>
            <person name="Mayilraj S."/>
            <person name="Bhadada S.K."/>
        </authorList>
    </citation>
    <scope>NUCLEOTIDE SEQUENCE [LARGE SCALE GENOMIC DNA]</scope>
    <source>
        <strain evidence="7 8">CD08_5</strain>
    </source>
</reference>
<keyword evidence="8" id="KW-1185">Reference proteome</keyword>
<evidence type="ECO:0000313" key="8">
    <source>
        <dbReference type="Proteomes" id="UP000054837"/>
    </source>
</evidence>
<dbReference type="GO" id="GO:0005886">
    <property type="term" value="C:plasma membrane"/>
    <property type="evidence" value="ECO:0007669"/>
    <property type="project" value="TreeGrafter"/>
</dbReference>
<organism evidence="7 8">
    <name type="scientific">Serinicoccus chungangensis</name>
    <dbReference type="NCBI Taxonomy" id="767452"/>
    <lineage>
        <taxon>Bacteria</taxon>
        <taxon>Bacillati</taxon>
        <taxon>Actinomycetota</taxon>
        <taxon>Actinomycetes</taxon>
        <taxon>Micrococcales</taxon>
        <taxon>Ornithinimicrobiaceae</taxon>
        <taxon>Serinicoccus</taxon>
    </lineage>
</organism>
<keyword evidence="2 6" id="KW-0812">Transmembrane</keyword>
<dbReference type="Proteomes" id="UP000054837">
    <property type="component" value="Unassembled WGS sequence"/>
</dbReference>
<comment type="caution">
    <text evidence="7">The sequence shown here is derived from an EMBL/GenBank/DDBJ whole genome shotgun (WGS) entry which is preliminary data.</text>
</comment>
<dbReference type="EMBL" id="LQBL01000007">
    <property type="protein sequence ID" value="KUG57227.1"/>
    <property type="molecule type" value="Genomic_DNA"/>
</dbReference>
<feature type="transmembrane region" description="Helical" evidence="6">
    <location>
        <begin position="170"/>
        <end position="194"/>
    </location>
</feature>
<feature type="transmembrane region" description="Helical" evidence="6">
    <location>
        <begin position="89"/>
        <end position="106"/>
    </location>
</feature>
<proteinExistence type="predicted"/>
<dbReference type="Pfam" id="PF01226">
    <property type="entry name" value="Form_Nir_trans"/>
    <property type="match status" value="1"/>
</dbReference>
<evidence type="ECO:0000256" key="5">
    <source>
        <dbReference type="SAM" id="MobiDB-lite"/>
    </source>
</evidence>